<feature type="compositionally biased region" description="Low complexity" evidence="1">
    <location>
        <begin position="19"/>
        <end position="33"/>
    </location>
</feature>
<evidence type="ECO:0000256" key="1">
    <source>
        <dbReference type="SAM" id="MobiDB-lite"/>
    </source>
</evidence>
<keyword evidence="2" id="KW-0808">Transferase</keyword>
<protein>
    <submittedName>
        <fullName evidence="2">GMP synthase [glutamine-hydrolyzing], amidotransferase subunit / GMP synthase [glutamine-hydrolyzing], ATP pyrophosphatase subunit</fullName>
        <ecNumber evidence="2">6.3.5.2</ecNumber>
    </submittedName>
</protein>
<keyword evidence="2" id="KW-0436">Ligase</keyword>
<accession>A0A6J4IXM6</accession>
<dbReference type="GO" id="GO:0003922">
    <property type="term" value="F:GMP synthase (glutamine-hydrolyzing) activity"/>
    <property type="evidence" value="ECO:0007669"/>
    <property type="project" value="UniProtKB-EC"/>
</dbReference>
<dbReference type="AlphaFoldDB" id="A0A6J4IXM6"/>
<feature type="region of interest" description="Disordered" evidence="1">
    <location>
        <begin position="1"/>
        <end position="33"/>
    </location>
</feature>
<dbReference type="GO" id="GO:0016740">
    <property type="term" value="F:transferase activity"/>
    <property type="evidence" value="ECO:0007669"/>
    <property type="project" value="UniProtKB-KW"/>
</dbReference>
<gene>
    <name evidence="2" type="ORF">AVDCRST_MAG76-2852</name>
</gene>
<feature type="non-terminal residue" evidence="2">
    <location>
        <position position="54"/>
    </location>
</feature>
<name>A0A6J4IXM6_9ACTN</name>
<sequence length="54" mass="5713">WRRGGHQPAAGRARRRSRATTTSAACPTTSSSRWSSRCARCSRTRCAGSASSSG</sequence>
<reference evidence="2" key="1">
    <citation type="submission" date="2020-02" db="EMBL/GenBank/DDBJ databases">
        <authorList>
            <person name="Meier V. D."/>
        </authorList>
    </citation>
    <scope>NUCLEOTIDE SEQUENCE</scope>
    <source>
        <strain evidence="2">AVDCRST_MAG76</strain>
    </source>
</reference>
<evidence type="ECO:0000313" key="2">
    <source>
        <dbReference type="EMBL" id="CAA9261497.1"/>
    </source>
</evidence>
<feature type="non-terminal residue" evidence="2">
    <location>
        <position position="1"/>
    </location>
</feature>
<proteinExistence type="predicted"/>
<organism evidence="2">
    <name type="scientific">uncultured Acidimicrobiales bacterium</name>
    <dbReference type="NCBI Taxonomy" id="310071"/>
    <lineage>
        <taxon>Bacteria</taxon>
        <taxon>Bacillati</taxon>
        <taxon>Actinomycetota</taxon>
        <taxon>Acidimicrobiia</taxon>
        <taxon>Acidimicrobiales</taxon>
        <taxon>environmental samples</taxon>
    </lineage>
</organism>
<dbReference type="EMBL" id="CADCSZ010000171">
    <property type="protein sequence ID" value="CAA9261497.1"/>
    <property type="molecule type" value="Genomic_DNA"/>
</dbReference>
<dbReference type="EC" id="6.3.5.2" evidence="2"/>